<dbReference type="PANTHER" id="PTHR30622">
    <property type="entry name" value="UNDECAPRENYL-DIPHOSPHATASE"/>
    <property type="match status" value="1"/>
</dbReference>
<dbReference type="HAMAP" id="MF_01006">
    <property type="entry name" value="Undec_diphosphatase"/>
    <property type="match status" value="1"/>
</dbReference>
<name>A0ABY0FJM0_9BACT</name>
<evidence type="ECO:0000313" key="15">
    <source>
        <dbReference type="EMBL" id="RYC73325.1"/>
    </source>
</evidence>
<proteinExistence type="inferred from homology"/>
<evidence type="ECO:0000256" key="8">
    <source>
        <dbReference type="ARBA" id="ARBA00022989"/>
    </source>
</evidence>
<dbReference type="Proteomes" id="UP001191004">
    <property type="component" value="Unassembled WGS sequence"/>
</dbReference>
<evidence type="ECO:0000256" key="3">
    <source>
        <dbReference type="ARBA" id="ARBA00012374"/>
    </source>
</evidence>
<keyword evidence="7 14" id="KW-0378">Hydrolase</keyword>
<keyword evidence="16" id="KW-1185">Reference proteome</keyword>
<dbReference type="EMBL" id="PRLL01000017">
    <property type="protein sequence ID" value="RYC73325.1"/>
    <property type="molecule type" value="Genomic_DNA"/>
</dbReference>
<keyword evidence="8 14" id="KW-1133">Transmembrane helix</keyword>
<reference evidence="15 16" key="1">
    <citation type="journal article" date="2018" name="bioRxiv">
        <title>Evidence of independent acquisition and adaption of ultra-small bacteria to human hosts across the highly diverse yet reduced genomes of the phylum Saccharibacteria.</title>
        <authorList>
            <person name="McLean J.S."/>
            <person name="Bor B."/>
            <person name="To T.T."/>
            <person name="Liu Q."/>
            <person name="Kearns K.A."/>
            <person name="Solden L.M."/>
            <person name="Wrighton K.C."/>
            <person name="He X."/>
            <person name="Shi W."/>
        </authorList>
    </citation>
    <scope>NUCLEOTIDE SEQUENCE [LARGE SCALE GENOMIC DNA]</scope>
    <source>
        <strain evidence="15 16">TM7_KMM_G3_1_HOT_351</strain>
    </source>
</reference>
<dbReference type="PANTHER" id="PTHR30622:SF2">
    <property type="entry name" value="UNDECAPRENYL-DIPHOSPHATASE"/>
    <property type="match status" value="1"/>
</dbReference>
<dbReference type="GO" id="GO:0050380">
    <property type="term" value="F:undecaprenyl-diphosphatase activity"/>
    <property type="evidence" value="ECO:0007669"/>
    <property type="project" value="UniProtKB-EC"/>
</dbReference>
<evidence type="ECO:0000256" key="5">
    <source>
        <dbReference type="ARBA" id="ARBA00022475"/>
    </source>
</evidence>
<gene>
    <name evidence="14 15" type="primary">uppP</name>
    <name evidence="15" type="ORF">G3KMM_00446</name>
</gene>
<comment type="similarity">
    <text evidence="2 14">Belongs to the UppP family.</text>
</comment>
<keyword evidence="14" id="KW-0961">Cell wall biogenesis/degradation</keyword>
<feature type="transmembrane region" description="Helical" evidence="14">
    <location>
        <begin position="250"/>
        <end position="267"/>
    </location>
</feature>
<keyword evidence="9 14" id="KW-0472">Membrane</keyword>
<feature type="transmembrane region" description="Helical" evidence="14">
    <location>
        <begin position="186"/>
        <end position="204"/>
    </location>
</feature>
<keyword evidence="14" id="KW-0573">Peptidoglycan synthesis</keyword>
<accession>A0ABY0FJM0</accession>
<dbReference type="InterPro" id="IPR003824">
    <property type="entry name" value="UppP"/>
</dbReference>
<dbReference type="EC" id="3.6.1.27" evidence="3 14"/>
<feature type="transmembrane region" description="Helical" evidence="14">
    <location>
        <begin position="109"/>
        <end position="129"/>
    </location>
</feature>
<keyword evidence="14" id="KW-0133">Cell shape</keyword>
<comment type="subcellular location">
    <subcellularLocation>
        <location evidence="1 14">Cell membrane</location>
        <topology evidence="1 14">Multi-pass membrane protein</topology>
    </subcellularLocation>
</comment>
<organism evidence="15 16">
    <name type="scientific">Candidatus Nanosyncoccus nanoralicus</name>
    <dbReference type="NCBI Taxonomy" id="2171996"/>
    <lineage>
        <taxon>Bacteria</taxon>
        <taxon>Candidatus Saccharimonadota</taxon>
        <taxon>Candidatus Nanosyncoccalia</taxon>
        <taxon>Candidatus Nanosyncoccales</taxon>
        <taxon>Candidatus Nanosyncoccaceae</taxon>
        <taxon>Candidatus Nanosyncoccus</taxon>
    </lineage>
</organism>
<evidence type="ECO:0000256" key="2">
    <source>
        <dbReference type="ARBA" id="ARBA00010621"/>
    </source>
</evidence>
<sequence>MNVIESLVLGLTQGLTEFIPVSSSGHLEIVQKLLGAGSRAEDFHFFLELINFGTLLALLIYYRKEILKILKQVFVKRDLHMTLNLLITSIPAGIIGLLLSKFIESQSFFSSLTTIAIAMGTVGLVMIFVNSLPHLSETDENKLPHHRALVIGLAQVFALIPGVSRSGSTIIAGRVMGMKSAAAAKYSFLASLPIMLAVCGKSLISSSSRAYIGANWQMLLLSNFIAFVSGLIALKVVMKFFKKESSIPTFGYYRVILACILLSIVLFF</sequence>
<evidence type="ECO:0000256" key="13">
    <source>
        <dbReference type="ARBA" id="ARBA00047594"/>
    </source>
</evidence>
<evidence type="ECO:0000313" key="16">
    <source>
        <dbReference type="Proteomes" id="UP001191004"/>
    </source>
</evidence>
<protein>
    <recommendedName>
        <fullName evidence="4 14">Undecaprenyl-diphosphatase</fullName>
        <ecNumber evidence="3 14">3.6.1.27</ecNumber>
    </recommendedName>
    <alternativeName>
        <fullName evidence="12 14">Bacitracin resistance protein</fullName>
    </alternativeName>
    <alternativeName>
        <fullName evidence="11 14">Undecaprenyl pyrophosphate phosphatase</fullName>
    </alternativeName>
</protein>
<comment type="function">
    <text evidence="14">Catalyzes the dephosphorylation of undecaprenyl diphosphate (UPP). Confers resistance to bacitracin.</text>
</comment>
<evidence type="ECO:0000256" key="6">
    <source>
        <dbReference type="ARBA" id="ARBA00022692"/>
    </source>
</evidence>
<dbReference type="RefSeq" id="WP_129605017.1">
    <property type="nucleotide sequence ID" value="NZ_PRLL01000017.1"/>
</dbReference>
<evidence type="ECO:0000256" key="9">
    <source>
        <dbReference type="ARBA" id="ARBA00023136"/>
    </source>
</evidence>
<evidence type="ECO:0000256" key="4">
    <source>
        <dbReference type="ARBA" id="ARBA00021581"/>
    </source>
</evidence>
<keyword evidence="10 14" id="KW-0046">Antibiotic resistance</keyword>
<evidence type="ECO:0000256" key="14">
    <source>
        <dbReference type="HAMAP-Rule" id="MF_01006"/>
    </source>
</evidence>
<feature type="transmembrane region" description="Helical" evidence="14">
    <location>
        <begin position="83"/>
        <end position="103"/>
    </location>
</feature>
<evidence type="ECO:0000256" key="1">
    <source>
        <dbReference type="ARBA" id="ARBA00004651"/>
    </source>
</evidence>
<dbReference type="Pfam" id="PF02673">
    <property type="entry name" value="BacA"/>
    <property type="match status" value="1"/>
</dbReference>
<evidence type="ECO:0000256" key="12">
    <source>
        <dbReference type="ARBA" id="ARBA00032932"/>
    </source>
</evidence>
<reference evidence="15 16" key="2">
    <citation type="journal article" date="2020" name="Cell Rep.">
        <title>Acquisition and Adaptation of Ultra-small Parasitic Reduced Genome Bacteria to Mammalian Hosts.</title>
        <authorList>
            <person name="McLean J.S."/>
            <person name="Bor B."/>
            <person name="Kerns K.A."/>
            <person name="Liu Q."/>
            <person name="To T.T."/>
            <person name="Solden L."/>
            <person name="Hendrickson E.L."/>
            <person name="Wrighton K."/>
            <person name="Shi W."/>
            <person name="He X."/>
        </authorList>
    </citation>
    <scope>NUCLEOTIDE SEQUENCE [LARGE SCALE GENOMIC DNA]</scope>
    <source>
        <strain evidence="15 16">TM7_KMM_G3_1_HOT_351</strain>
    </source>
</reference>
<feature type="transmembrane region" description="Helical" evidence="14">
    <location>
        <begin position="216"/>
        <end position="238"/>
    </location>
</feature>
<keyword evidence="6 14" id="KW-0812">Transmembrane</keyword>
<evidence type="ECO:0000256" key="11">
    <source>
        <dbReference type="ARBA" id="ARBA00032707"/>
    </source>
</evidence>
<comment type="miscellaneous">
    <text evidence="14">Bacitracin is thought to be involved in the inhibition of peptidoglycan synthesis by sequestering undecaprenyl diphosphate, thereby reducing the pool of lipid carrier available.</text>
</comment>
<feature type="transmembrane region" description="Helical" evidence="14">
    <location>
        <begin position="43"/>
        <end position="62"/>
    </location>
</feature>
<comment type="caution">
    <text evidence="15">The sequence shown here is derived from an EMBL/GenBank/DDBJ whole genome shotgun (WGS) entry which is preliminary data.</text>
</comment>
<evidence type="ECO:0000256" key="10">
    <source>
        <dbReference type="ARBA" id="ARBA00023251"/>
    </source>
</evidence>
<evidence type="ECO:0000256" key="7">
    <source>
        <dbReference type="ARBA" id="ARBA00022801"/>
    </source>
</evidence>
<keyword evidence="5 14" id="KW-1003">Cell membrane</keyword>
<comment type="catalytic activity">
    <reaction evidence="13 14">
        <text>di-trans,octa-cis-undecaprenyl diphosphate + H2O = di-trans,octa-cis-undecaprenyl phosphate + phosphate + H(+)</text>
        <dbReference type="Rhea" id="RHEA:28094"/>
        <dbReference type="ChEBI" id="CHEBI:15377"/>
        <dbReference type="ChEBI" id="CHEBI:15378"/>
        <dbReference type="ChEBI" id="CHEBI:43474"/>
        <dbReference type="ChEBI" id="CHEBI:58405"/>
        <dbReference type="ChEBI" id="CHEBI:60392"/>
        <dbReference type="EC" id="3.6.1.27"/>
    </reaction>
</comment>